<dbReference type="EMBL" id="RRYP01004895">
    <property type="protein sequence ID" value="TNV82488.1"/>
    <property type="molecule type" value="Genomic_DNA"/>
</dbReference>
<dbReference type="Gene3D" id="3.40.50.300">
    <property type="entry name" value="P-loop containing nucleotide triphosphate hydrolases"/>
    <property type="match status" value="2"/>
</dbReference>
<evidence type="ECO:0000256" key="3">
    <source>
        <dbReference type="ARBA" id="ARBA00022806"/>
    </source>
</evidence>
<keyword evidence="8" id="KW-1185">Reference proteome</keyword>
<protein>
    <recommendedName>
        <fullName evidence="6">DNA2/NAM7 helicase-like C-terminal domain-containing protein</fullName>
    </recommendedName>
</protein>
<keyword evidence="1" id="KW-0547">Nucleotide-binding</keyword>
<dbReference type="Pfam" id="PF13087">
    <property type="entry name" value="AAA_12"/>
    <property type="match status" value="1"/>
</dbReference>
<dbReference type="GO" id="GO:0005524">
    <property type="term" value="F:ATP binding"/>
    <property type="evidence" value="ECO:0007669"/>
    <property type="project" value="UniProtKB-KW"/>
</dbReference>
<dbReference type="OrthoDB" id="446452at2759"/>
<feature type="coiled-coil region" evidence="5">
    <location>
        <begin position="257"/>
        <end position="284"/>
    </location>
</feature>
<dbReference type="PANTHER" id="PTHR43788:SF8">
    <property type="entry name" value="DNA-BINDING PROTEIN SMUBP-2"/>
    <property type="match status" value="1"/>
</dbReference>
<keyword evidence="3" id="KW-0347">Helicase</keyword>
<evidence type="ECO:0000256" key="2">
    <source>
        <dbReference type="ARBA" id="ARBA00022801"/>
    </source>
</evidence>
<evidence type="ECO:0000256" key="1">
    <source>
        <dbReference type="ARBA" id="ARBA00022741"/>
    </source>
</evidence>
<keyword evidence="5" id="KW-0175">Coiled coil</keyword>
<feature type="domain" description="DNA2/NAM7 helicase-like C-terminal" evidence="6">
    <location>
        <begin position="547"/>
        <end position="699"/>
    </location>
</feature>
<dbReference type="InterPro" id="IPR050534">
    <property type="entry name" value="Coronavir_polyprotein_1ab"/>
</dbReference>
<dbReference type="InterPro" id="IPR027417">
    <property type="entry name" value="P-loop_NTPase"/>
</dbReference>
<gene>
    <name evidence="7" type="ORF">FGO68_gene10529</name>
</gene>
<dbReference type="GO" id="GO:0016787">
    <property type="term" value="F:hydrolase activity"/>
    <property type="evidence" value="ECO:0007669"/>
    <property type="project" value="UniProtKB-KW"/>
</dbReference>
<reference evidence="7" key="1">
    <citation type="submission" date="2019-06" db="EMBL/GenBank/DDBJ databases">
        <authorList>
            <person name="Zheng W."/>
        </authorList>
    </citation>
    <scope>NUCLEOTIDE SEQUENCE</scope>
    <source>
        <strain evidence="7">QDHG01</strain>
    </source>
</reference>
<evidence type="ECO:0000256" key="5">
    <source>
        <dbReference type="SAM" id="Coils"/>
    </source>
</evidence>
<sequence length="723" mass="82223">MLDKFYEEISTWDFHTDILPHAIPSTTDMHKKHTFYSPEDYTYQHKQNVQADLKQMAAKYLNRLTPFKPTSQYVERPYLQLLHCQLVKKFFVLELQQEKECKAKQPVLNQNDYVILYRHDAQSIEKNHLMGVIDSCMEGGLVIVKTVINLDSQDERTFNIGQSITEKSHWVIEKAATLLNFNKAYLAAQNFSDILIQDALLDPKTALTQKDFYPMPHTFQSQGLLTEQITGVLQCLRRKGLTAIEGDYLTGKTTVGVQAAKALLDISEQILKQKEQDADKAKKVKRYTIKELQECDSSDDEGYAYDSKKSKDAFFPWLQQDYKHIYDHLDYTEQERVSAVKADQYPTAEQTDRKVILQPQKQDEVPLPQRILYVSPNSYTVDQLLLKLSGEKYSMLRIGHSINDEALNKKYSIDHLSGAIHQKEHTEKVDQAKYALLESAQIVFLSFQQLSSILFDRSGVKFDTVLIDDASLITESDVLQTLKYGAHRLILLGNTKIEHNMFMLTVRPDRTLYQRVLKAAAGVVYRLTTQHAVKGEEEVKVAAKGKRSSSKKAGAGAAKVATGLEVVFVDFTMGEEKEQKESFLNDEEAMSVMDYANAHSKALFADSNTLGITAPYRSQSLLLKNTLLDREDLPDTLKKQLTDIGAFDEFVSRTFDTIIVSVTKTKNVTKYGGPLLNNPNVLEYLKSRCLKKIIVIGKASALNPLWKAEFYEKSKEQGTLVEL</sequence>
<evidence type="ECO:0000313" key="8">
    <source>
        <dbReference type="Proteomes" id="UP000785679"/>
    </source>
</evidence>
<dbReference type="GO" id="GO:0043139">
    <property type="term" value="F:5'-3' DNA helicase activity"/>
    <property type="evidence" value="ECO:0007669"/>
    <property type="project" value="TreeGrafter"/>
</dbReference>
<accession>A0A8J8T5V2</accession>
<dbReference type="AlphaFoldDB" id="A0A8J8T5V2"/>
<dbReference type="InterPro" id="IPR041679">
    <property type="entry name" value="DNA2/NAM7-like_C"/>
</dbReference>
<dbReference type="PANTHER" id="PTHR43788">
    <property type="entry name" value="DNA2/NAM7 HELICASE FAMILY MEMBER"/>
    <property type="match status" value="1"/>
</dbReference>
<name>A0A8J8T5V2_HALGN</name>
<comment type="caution">
    <text evidence="7">The sequence shown here is derived from an EMBL/GenBank/DDBJ whole genome shotgun (WGS) entry which is preliminary data.</text>
</comment>
<organism evidence="7 8">
    <name type="scientific">Halteria grandinella</name>
    <dbReference type="NCBI Taxonomy" id="5974"/>
    <lineage>
        <taxon>Eukaryota</taxon>
        <taxon>Sar</taxon>
        <taxon>Alveolata</taxon>
        <taxon>Ciliophora</taxon>
        <taxon>Intramacronucleata</taxon>
        <taxon>Spirotrichea</taxon>
        <taxon>Stichotrichia</taxon>
        <taxon>Sporadotrichida</taxon>
        <taxon>Halteriidae</taxon>
        <taxon>Halteria</taxon>
    </lineage>
</organism>
<keyword evidence="2" id="KW-0378">Hydrolase</keyword>
<proteinExistence type="predicted"/>
<keyword evidence="4" id="KW-0067">ATP-binding</keyword>
<evidence type="ECO:0000259" key="6">
    <source>
        <dbReference type="Pfam" id="PF13087"/>
    </source>
</evidence>
<dbReference type="Proteomes" id="UP000785679">
    <property type="component" value="Unassembled WGS sequence"/>
</dbReference>
<evidence type="ECO:0000313" key="7">
    <source>
        <dbReference type="EMBL" id="TNV82488.1"/>
    </source>
</evidence>
<evidence type="ECO:0000256" key="4">
    <source>
        <dbReference type="ARBA" id="ARBA00022840"/>
    </source>
</evidence>